<evidence type="ECO:0008006" key="4">
    <source>
        <dbReference type="Google" id="ProtNLM"/>
    </source>
</evidence>
<feature type="compositionally biased region" description="Basic and acidic residues" evidence="1">
    <location>
        <begin position="86"/>
        <end position="98"/>
    </location>
</feature>
<accession>A0A1I6M778</accession>
<evidence type="ECO:0000256" key="1">
    <source>
        <dbReference type="SAM" id="MobiDB-lite"/>
    </source>
</evidence>
<evidence type="ECO:0000313" key="2">
    <source>
        <dbReference type="EMBL" id="SFS11537.1"/>
    </source>
</evidence>
<protein>
    <recommendedName>
        <fullName evidence="4">Polyprenyl synthetase</fullName>
    </recommendedName>
</protein>
<dbReference type="RefSeq" id="WP_089818852.1">
    <property type="nucleotide sequence ID" value="NZ_FOZK01000005.1"/>
</dbReference>
<evidence type="ECO:0000313" key="3">
    <source>
        <dbReference type="Proteomes" id="UP000199062"/>
    </source>
</evidence>
<sequence length="234" mass="24611">MEEAAAVRRAALAAVEDVEPDRLHARIEDRLDTASVTPGVLTLASARAVREESVERLSERAAGVQLIYEGLGLTRTLAHEDPWADADVRPAENGHDESASPASQTQRDEADLDILIADILVSRGFYLLARTEAAEAAVAVVRAFGTDQTVRRVTGDDSPDTDLEADVLELAVVAGTTAAGGRAPARLREYATELAADGLPPVDRVAEGDVLESLGTLAGTEPPASDGVRTSADH</sequence>
<dbReference type="Pfam" id="PF23426">
    <property type="entry name" value="DUF7114"/>
    <property type="match status" value="1"/>
</dbReference>
<proteinExistence type="predicted"/>
<feature type="region of interest" description="Disordered" evidence="1">
    <location>
        <begin position="86"/>
        <end position="107"/>
    </location>
</feature>
<feature type="region of interest" description="Disordered" evidence="1">
    <location>
        <begin position="214"/>
        <end position="234"/>
    </location>
</feature>
<keyword evidence="3" id="KW-1185">Reference proteome</keyword>
<dbReference type="OrthoDB" id="312988at2157"/>
<dbReference type="AlphaFoldDB" id="A0A1I6M778"/>
<gene>
    <name evidence="2" type="ORF">SAMN05216559_3890</name>
</gene>
<dbReference type="STRING" id="767519.SAMN05216559_3890"/>
<reference evidence="2 3" key="1">
    <citation type="submission" date="2016-10" db="EMBL/GenBank/DDBJ databases">
        <authorList>
            <person name="de Groot N.N."/>
        </authorList>
    </citation>
    <scope>NUCLEOTIDE SEQUENCE [LARGE SCALE GENOMIC DNA]</scope>
    <source>
        <strain evidence="2 3">CGMCC 1.10457</strain>
    </source>
</reference>
<dbReference type="Proteomes" id="UP000199062">
    <property type="component" value="Unassembled WGS sequence"/>
</dbReference>
<dbReference type="InterPro" id="IPR055538">
    <property type="entry name" value="DUF7114"/>
</dbReference>
<organism evidence="2 3">
    <name type="scientific">Halomicrobium zhouii</name>
    <dbReference type="NCBI Taxonomy" id="767519"/>
    <lineage>
        <taxon>Archaea</taxon>
        <taxon>Methanobacteriati</taxon>
        <taxon>Methanobacteriota</taxon>
        <taxon>Stenosarchaea group</taxon>
        <taxon>Halobacteria</taxon>
        <taxon>Halobacteriales</taxon>
        <taxon>Haloarculaceae</taxon>
        <taxon>Halomicrobium</taxon>
    </lineage>
</organism>
<dbReference type="EMBL" id="FOZK01000005">
    <property type="protein sequence ID" value="SFS11537.1"/>
    <property type="molecule type" value="Genomic_DNA"/>
</dbReference>
<name>A0A1I6M778_9EURY</name>